<sequence>MAIASEGTRDNKTFLDEEVAELDGLVTNLDKTNTVSTKMVNILNSFDTRLASLETSVLPIHKSTQSLTRLAGNMNQTVAALEAILSYFDLASREEAIVTRPLSDQDLQSYLQSIGRIRESLRAMSSVNLKAGDRVVQQLKRSLKIAAGQLDDLFKKLLLQNSQPLDLKIVTSSDRKDIPSFPQGAVQTLVTIAKSLADIDLDPNATPTGYLKSYCEIRANSMIKSLTPLNQSSMVELRGVYDKGSSPFIPYTTSLLKLCRNEADLADTLLDPKLLSLAFMGSIMPPIEQWVETGRTITRRVRKTYTSEVGILFDVIETLESSMSTFESVFGLARRQKENDAMELLKVFKAAAMKTFIDFLGELRNHNNPKYQAMPLDGTVHQLTSDTLIYMKRLMSYQSMVVSILNQMGDGNWNNPESGASQNRRSQAPGRSGRSAVLQHYFADVLEALVQNIDSKSRFYKKGQSLIQLFLLNNYFYISKSVRTTPGLLEVINGPDAGNAPPNSLASAVYERPLKQNVDLYQDNWKGCVEHLMDVTYVHDGGLQQALNSSQRQVVKDKFKNFNHDFDELWKAQKQYSIPDMDLRTMVLKDVNQIMIPMYDKFLTKYASSSGGHGTMEFTKNAQKYIRYDVSMIKDMVNQFFTAS</sequence>
<feature type="domain" description="Exocyst complex subunit Exo70 C-terminal" evidence="5">
    <location>
        <begin position="249"/>
        <end position="639"/>
    </location>
</feature>
<evidence type="ECO:0000259" key="5">
    <source>
        <dbReference type="Pfam" id="PF03081"/>
    </source>
</evidence>
<accession>A0ABQ7K6J6</accession>
<comment type="similarity">
    <text evidence="1 4">Belongs to the EXO70 family.</text>
</comment>
<keyword evidence="2 4" id="KW-0813">Transport</keyword>
<evidence type="ECO:0000313" key="6">
    <source>
        <dbReference type="EMBL" id="KAG0291113.1"/>
    </source>
</evidence>
<dbReference type="PANTHER" id="PTHR12542">
    <property type="entry name" value="EXOCYST COMPLEX PROTEIN EXO70"/>
    <property type="match status" value="1"/>
</dbReference>
<gene>
    <name evidence="6" type="primary">EXO70</name>
    <name evidence="6" type="ORF">BGZ96_005478</name>
</gene>
<keyword evidence="7" id="KW-1185">Reference proteome</keyword>
<comment type="subcellular location">
    <subcellularLocation>
        <location evidence="4">Bud</location>
    </subcellularLocation>
    <subcellularLocation>
        <location evidence="4">Bud neck</location>
    </subcellularLocation>
</comment>
<protein>
    <recommendedName>
        <fullName evidence="4">Exocyst complex protein EXO70</fullName>
    </recommendedName>
</protein>
<dbReference type="Pfam" id="PF20669">
    <property type="entry name" value="Exo70_N"/>
    <property type="match status" value="1"/>
</dbReference>
<evidence type="ECO:0000256" key="1">
    <source>
        <dbReference type="ARBA" id="ARBA00006756"/>
    </source>
</evidence>
<dbReference type="PANTHER" id="PTHR12542:SF41">
    <property type="entry name" value="EXOCYST COMPLEX COMPONENT 7"/>
    <property type="match status" value="1"/>
</dbReference>
<keyword evidence="3 4" id="KW-0268">Exocytosis</keyword>
<keyword evidence="4" id="KW-0653">Protein transport</keyword>
<dbReference type="InterPro" id="IPR016159">
    <property type="entry name" value="Cullin_repeat-like_dom_sf"/>
</dbReference>
<dbReference type="Gene3D" id="1.20.1280.170">
    <property type="entry name" value="Exocyst complex component Exo70"/>
    <property type="match status" value="1"/>
</dbReference>
<organism evidence="6 7">
    <name type="scientific">Linnemannia gamsii</name>
    <dbReference type="NCBI Taxonomy" id="64522"/>
    <lineage>
        <taxon>Eukaryota</taxon>
        <taxon>Fungi</taxon>
        <taxon>Fungi incertae sedis</taxon>
        <taxon>Mucoromycota</taxon>
        <taxon>Mortierellomycotina</taxon>
        <taxon>Mortierellomycetes</taxon>
        <taxon>Mortierellales</taxon>
        <taxon>Mortierellaceae</taxon>
        <taxon>Linnemannia</taxon>
    </lineage>
</organism>
<comment type="caution">
    <text evidence="6">The sequence shown here is derived from an EMBL/GenBank/DDBJ whole genome shotgun (WGS) entry which is preliminary data.</text>
</comment>
<evidence type="ECO:0000256" key="2">
    <source>
        <dbReference type="ARBA" id="ARBA00022448"/>
    </source>
</evidence>
<dbReference type="Pfam" id="PF03081">
    <property type="entry name" value="Exo70_C"/>
    <property type="match status" value="1"/>
</dbReference>
<dbReference type="SUPFAM" id="SSF74788">
    <property type="entry name" value="Cullin repeat-like"/>
    <property type="match status" value="1"/>
</dbReference>
<proteinExistence type="inferred from homology"/>
<name>A0ABQ7K6J6_9FUNG</name>
<evidence type="ECO:0000313" key="7">
    <source>
        <dbReference type="Proteomes" id="UP001194696"/>
    </source>
</evidence>
<dbReference type="InterPro" id="IPR046364">
    <property type="entry name" value="Exo70_C"/>
</dbReference>
<evidence type="ECO:0000256" key="3">
    <source>
        <dbReference type="ARBA" id="ARBA00022483"/>
    </source>
</evidence>
<comment type="function">
    <text evidence="4">Involved in the secretory pathway as part of the exocyst complex which tethers secretory vesicles to the sites of exocytosis. Also plays a role in the assembly of the exocyst.</text>
</comment>
<dbReference type="EMBL" id="JAAAIM010000258">
    <property type="protein sequence ID" value="KAG0291113.1"/>
    <property type="molecule type" value="Genomic_DNA"/>
</dbReference>
<dbReference type="Proteomes" id="UP001194696">
    <property type="component" value="Unassembled WGS sequence"/>
</dbReference>
<reference evidence="6 7" key="1">
    <citation type="journal article" date="2020" name="Fungal Divers.">
        <title>Resolving the Mortierellaceae phylogeny through synthesis of multi-gene phylogenetics and phylogenomics.</title>
        <authorList>
            <person name="Vandepol N."/>
            <person name="Liber J."/>
            <person name="Desiro A."/>
            <person name="Na H."/>
            <person name="Kennedy M."/>
            <person name="Barry K."/>
            <person name="Grigoriev I.V."/>
            <person name="Miller A.N."/>
            <person name="O'Donnell K."/>
            <person name="Stajich J.E."/>
            <person name="Bonito G."/>
        </authorList>
    </citation>
    <scope>NUCLEOTIDE SEQUENCE [LARGE SCALE GENOMIC DNA]</scope>
    <source>
        <strain evidence="6 7">AD045</strain>
    </source>
</reference>
<evidence type="ECO:0000256" key="4">
    <source>
        <dbReference type="RuleBase" id="RU365026"/>
    </source>
</evidence>
<dbReference type="InterPro" id="IPR004140">
    <property type="entry name" value="Exo70"/>
</dbReference>